<organism evidence="2 3">
    <name type="scientific">Paraclostridium benzoelyticum</name>
    <dbReference type="NCBI Taxonomy" id="1629550"/>
    <lineage>
        <taxon>Bacteria</taxon>
        <taxon>Bacillati</taxon>
        <taxon>Bacillota</taxon>
        <taxon>Clostridia</taxon>
        <taxon>Peptostreptococcales</taxon>
        <taxon>Peptostreptococcaceae</taxon>
        <taxon>Paraclostridium</taxon>
    </lineage>
</organism>
<evidence type="ECO:0000313" key="3">
    <source>
        <dbReference type="Proteomes" id="UP000034407"/>
    </source>
</evidence>
<dbReference type="PATRIC" id="fig|1629550.3.peg.1587"/>
<evidence type="ECO:0000313" key="2">
    <source>
        <dbReference type="EMBL" id="KKY01081.1"/>
    </source>
</evidence>
<keyword evidence="1" id="KW-0732">Signal</keyword>
<accession>A0A0M3DG34</accession>
<feature type="chain" id="PRO_5038463427" description="Lipoprotein" evidence="1">
    <location>
        <begin position="24"/>
        <end position="141"/>
    </location>
</feature>
<evidence type="ECO:0000256" key="1">
    <source>
        <dbReference type="SAM" id="SignalP"/>
    </source>
</evidence>
<dbReference type="Proteomes" id="UP000034407">
    <property type="component" value="Unassembled WGS sequence"/>
</dbReference>
<feature type="signal peptide" evidence="1">
    <location>
        <begin position="1"/>
        <end position="23"/>
    </location>
</feature>
<reference evidence="2 3" key="1">
    <citation type="submission" date="2015-04" db="EMBL/GenBank/DDBJ databases">
        <title>Microcin producing Clostridium sp. JC272T.</title>
        <authorList>
            <person name="Jyothsna T."/>
            <person name="Sasikala C."/>
            <person name="Ramana C."/>
        </authorList>
    </citation>
    <scope>NUCLEOTIDE SEQUENCE [LARGE SCALE GENOMIC DNA]</scope>
    <source>
        <strain evidence="2 3">JC272</strain>
    </source>
</reference>
<dbReference type="AlphaFoldDB" id="A0A0M3DG34"/>
<gene>
    <name evidence="2" type="ORF">VN21_10675</name>
</gene>
<dbReference type="EMBL" id="LBBT01000218">
    <property type="protein sequence ID" value="KKY01081.1"/>
    <property type="molecule type" value="Genomic_DNA"/>
</dbReference>
<keyword evidence="3" id="KW-1185">Reference proteome</keyword>
<sequence>MKKVITAILLCMFCICISGCSNDNQKTTWNMRSIQDNNGEVIYCSNESKDVYSNAIVKDIVCILQGSSVTITDKSSGNKWIGNCTNMDSSQDIYEVIFDNNKKGVLSKSVTKYEDTSKENTLVVSCEGYTLYFTENTDETN</sequence>
<protein>
    <recommendedName>
        <fullName evidence="4">Lipoprotein</fullName>
    </recommendedName>
</protein>
<dbReference type="OrthoDB" id="9966653at2"/>
<dbReference type="RefSeq" id="WP_046823260.1">
    <property type="nucleotide sequence ID" value="NZ_LBBT01000218.1"/>
</dbReference>
<evidence type="ECO:0008006" key="4">
    <source>
        <dbReference type="Google" id="ProtNLM"/>
    </source>
</evidence>
<name>A0A0M3DG34_9FIRM</name>
<proteinExistence type="predicted"/>
<comment type="caution">
    <text evidence="2">The sequence shown here is derived from an EMBL/GenBank/DDBJ whole genome shotgun (WGS) entry which is preliminary data.</text>
</comment>